<accession>A0AAW0DBN0</accession>
<organism evidence="2 3">
    <name type="scientific">Paramarasmius palmivorus</name>
    <dbReference type="NCBI Taxonomy" id="297713"/>
    <lineage>
        <taxon>Eukaryota</taxon>
        <taxon>Fungi</taxon>
        <taxon>Dikarya</taxon>
        <taxon>Basidiomycota</taxon>
        <taxon>Agaricomycotina</taxon>
        <taxon>Agaricomycetes</taxon>
        <taxon>Agaricomycetidae</taxon>
        <taxon>Agaricales</taxon>
        <taxon>Marasmiineae</taxon>
        <taxon>Marasmiaceae</taxon>
        <taxon>Paramarasmius</taxon>
    </lineage>
</organism>
<evidence type="ECO:0000256" key="1">
    <source>
        <dbReference type="SAM" id="MobiDB-lite"/>
    </source>
</evidence>
<keyword evidence="3" id="KW-1185">Reference proteome</keyword>
<feature type="region of interest" description="Disordered" evidence="1">
    <location>
        <begin position="1"/>
        <end position="26"/>
    </location>
</feature>
<dbReference type="EMBL" id="JAYKXP010000015">
    <property type="protein sequence ID" value="KAK7049950.1"/>
    <property type="molecule type" value="Genomic_DNA"/>
</dbReference>
<proteinExistence type="predicted"/>
<reference evidence="2 3" key="1">
    <citation type="submission" date="2024-01" db="EMBL/GenBank/DDBJ databases">
        <title>A draft genome for a cacao thread blight-causing isolate of Paramarasmius palmivorus.</title>
        <authorList>
            <person name="Baruah I.K."/>
            <person name="Bukari Y."/>
            <person name="Amoako-Attah I."/>
            <person name="Meinhardt L.W."/>
            <person name="Bailey B.A."/>
            <person name="Cohen S.P."/>
        </authorList>
    </citation>
    <scope>NUCLEOTIDE SEQUENCE [LARGE SCALE GENOMIC DNA]</scope>
    <source>
        <strain evidence="2 3">GH-12</strain>
    </source>
</reference>
<evidence type="ECO:0000313" key="3">
    <source>
        <dbReference type="Proteomes" id="UP001383192"/>
    </source>
</evidence>
<feature type="region of interest" description="Disordered" evidence="1">
    <location>
        <begin position="80"/>
        <end position="136"/>
    </location>
</feature>
<dbReference type="Proteomes" id="UP001383192">
    <property type="component" value="Unassembled WGS sequence"/>
</dbReference>
<name>A0AAW0DBN0_9AGAR</name>
<feature type="compositionally biased region" description="Polar residues" evidence="1">
    <location>
        <begin position="80"/>
        <end position="91"/>
    </location>
</feature>
<dbReference type="AlphaFoldDB" id="A0AAW0DBN0"/>
<feature type="compositionally biased region" description="Polar residues" evidence="1">
    <location>
        <begin position="1"/>
        <end position="14"/>
    </location>
</feature>
<evidence type="ECO:0000313" key="2">
    <source>
        <dbReference type="EMBL" id="KAK7049950.1"/>
    </source>
</evidence>
<gene>
    <name evidence="2" type="ORF">VNI00_005380</name>
</gene>
<protein>
    <submittedName>
        <fullName evidence="2">Uncharacterized protein</fullName>
    </submittedName>
</protein>
<sequence>MNQNVPASKLSTTDGDAAQPEAYSTVEPYYSEYSRMLRIPGEKDETKNMKWAESHMANLTLAPRAVVEDTPVMVEMEVVSQTASGEPTSRDPSAMDVDADVEMSNGMEYGSARKRKASDESGNPDIEIDAPPCKRK</sequence>
<comment type="caution">
    <text evidence="2">The sequence shown here is derived from an EMBL/GenBank/DDBJ whole genome shotgun (WGS) entry which is preliminary data.</text>
</comment>